<name>A0AA42BMT1_9ALTE</name>
<reference evidence="1" key="1">
    <citation type="submission" date="2022-07" db="EMBL/GenBank/DDBJ databases">
        <title>Characterization of the Novel Bacterium Alteromonas immobilis LMIT006 and Alteromonas gregis LMIT007.</title>
        <authorList>
            <person name="Lin X."/>
        </authorList>
    </citation>
    <scope>NUCLEOTIDE SEQUENCE</scope>
    <source>
        <strain evidence="1">LMIT007</strain>
    </source>
</reference>
<sequence length="53" mass="6136">MKGKCSRTKYSDRIHIDTCGSLHQYGFINLRSFDGLRLNHSQRPINPLVGEQF</sequence>
<dbReference type="Proteomes" id="UP001165413">
    <property type="component" value="Unassembled WGS sequence"/>
</dbReference>
<dbReference type="RefSeq" id="WP_254100776.1">
    <property type="nucleotide sequence ID" value="NZ_JANATA010000013.1"/>
</dbReference>
<accession>A0AA42BMT1</accession>
<protein>
    <submittedName>
        <fullName evidence="1">Uncharacterized protein</fullName>
    </submittedName>
</protein>
<gene>
    <name evidence="1" type="ORF">NLF92_08385</name>
</gene>
<comment type="caution">
    <text evidence="1">The sequence shown here is derived from an EMBL/GenBank/DDBJ whole genome shotgun (WGS) entry which is preliminary data.</text>
</comment>
<dbReference type="EMBL" id="JANATA010000013">
    <property type="protein sequence ID" value="MCP3428962.1"/>
    <property type="molecule type" value="Genomic_DNA"/>
</dbReference>
<dbReference type="AlphaFoldDB" id="A0AA42BMT1"/>
<proteinExistence type="predicted"/>
<evidence type="ECO:0000313" key="2">
    <source>
        <dbReference type="Proteomes" id="UP001165413"/>
    </source>
</evidence>
<organism evidence="1 2">
    <name type="scientific">Opacimonas viscosa</name>
    <dbReference type="NCBI Taxonomy" id="2961944"/>
    <lineage>
        <taxon>Bacteria</taxon>
        <taxon>Pseudomonadati</taxon>
        <taxon>Pseudomonadota</taxon>
        <taxon>Gammaproteobacteria</taxon>
        <taxon>Alteromonadales</taxon>
        <taxon>Alteromonadaceae</taxon>
        <taxon>Opacimonas</taxon>
    </lineage>
</organism>
<evidence type="ECO:0000313" key="1">
    <source>
        <dbReference type="EMBL" id="MCP3428962.1"/>
    </source>
</evidence>
<keyword evidence="2" id="KW-1185">Reference proteome</keyword>